<evidence type="ECO:0000313" key="2">
    <source>
        <dbReference type="Proteomes" id="UP000603865"/>
    </source>
</evidence>
<accession>A0A918BUN5</accession>
<dbReference type="Proteomes" id="UP000603865">
    <property type="component" value="Unassembled WGS sequence"/>
</dbReference>
<evidence type="ECO:0000313" key="1">
    <source>
        <dbReference type="EMBL" id="GGQ92142.1"/>
    </source>
</evidence>
<dbReference type="EMBL" id="BMQL01000001">
    <property type="protein sequence ID" value="GGQ92142.1"/>
    <property type="molecule type" value="Genomic_DNA"/>
</dbReference>
<name>A0A918BUN5_9DEIO</name>
<organism evidence="1 2">
    <name type="scientific">Deinococcus ruber</name>
    <dbReference type="NCBI Taxonomy" id="1848197"/>
    <lineage>
        <taxon>Bacteria</taxon>
        <taxon>Thermotogati</taxon>
        <taxon>Deinococcota</taxon>
        <taxon>Deinococci</taxon>
        <taxon>Deinococcales</taxon>
        <taxon>Deinococcaceae</taxon>
        <taxon>Deinococcus</taxon>
    </lineage>
</organism>
<sequence length="89" mass="10019">MTDFADLPLPALADLLQQAYAADHALPGDHLTDPATRTALARFLNRHPALRAATIDAWLEDREAIEDDLLYWLEAEFLGDFEAPDREED</sequence>
<dbReference type="AlphaFoldDB" id="A0A918BUN5"/>
<protein>
    <submittedName>
        <fullName evidence="1">Uncharacterized protein</fullName>
    </submittedName>
</protein>
<gene>
    <name evidence="1" type="ORF">GCM10008957_00060</name>
</gene>
<dbReference type="RefSeq" id="WP_189087439.1">
    <property type="nucleotide sequence ID" value="NZ_BMQL01000001.1"/>
</dbReference>
<proteinExistence type="predicted"/>
<reference evidence="1" key="1">
    <citation type="journal article" date="2014" name="Int. J. Syst. Evol. Microbiol.">
        <title>Complete genome sequence of Corynebacterium casei LMG S-19264T (=DSM 44701T), isolated from a smear-ripened cheese.</title>
        <authorList>
            <consortium name="US DOE Joint Genome Institute (JGI-PGF)"/>
            <person name="Walter F."/>
            <person name="Albersmeier A."/>
            <person name="Kalinowski J."/>
            <person name="Ruckert C."/>
        </authorList>
    </citation>
    <scope>NUCLEOTIDE SEQUENCE</scope>
    <source>
        <strain evidence="1">JCM 31311</strain>
    </source>
</reference>
<reference evidence="1" key="2">
    <citation type="submission" date="2020-09" db="EMBL/GenBank/DDBJ databases">
        <authorList>
            <person name="Sun Q."/>
            <person name="Ohkuma M."/>
        </authorList>
    </citation>
    <scope>NUCLEOTIDE SEQUENCE</scope>
    <source>
        <strain evidence="1">JCM 31311</strain>
    </source>
</reference>
<keyword evidence="2" id="KW-1185">Reference proteome</keyword>
<comment type="caution">
    <text evidence="1">The sequence shown here is derived from an EMBL/GenBank/DDBJ whole genome shotgun (WGS) entry which is preliminary data.</text>
</comment>